<evidence type="ECO:0000256" key="4">
    <source>
        <dbReference type="ARBA" id="ARBA00022728"/>
    </source>
</evidence>
<dbReference type="GO" id="GO:0071007">
    <property type="term" value="C:U2-type catalytic step 2 spliceosome"/>
    <property type="evidence" value="ECO:0007669"/>
    <property type="project" value="TreeGrafter"/>
</dbReference>
<dbReference type="GO" id="GO:0000974">
    <property type="term" value="C:Prp19 complex"/>
    <property type="evidence" value="ECO:0007669"/>
    <property type="project" value="TreeGrafter"/>
</dbReference>
<evidence type="ECO:0000259" key="9">
    <source>
        <dbReference type="Pfam" id="PF23231"/>
    </source>
</evidence>
<dbReference type="GO" id="GO:0000349">
    <property type="term" value="P:generation of catalytic spliceosome for first transesterification step"/>
    <property type="evidence" value="ECO:0007669"/>
    <property type="project" value="TreeGrafter"/>
</dbReference>
<dbReference type="SUPFAM" id="SSF48452">
    <property type="entry name" value="TPR-like"/>
    <property type="match status" value="1"/>
</dbReference>
<evidence type="ECO:0000256" key="7">
    <source>
        <dbReference type="ARBA" id="ARBA00023242"/>
    </source>
</evidence>
<name>F9W4I4_TRYCI</name>
<dbReference type="PANTHER" id="PTHR11246">
    <property type="entry name" value="PRE-MRNA SPLICING FACTOR"/>
    <property type="match status" value="1"/>
</dbReference>
<keyword evidence="6" id="KW-0508">mRNA splicing</keyword>
<dbReference type="Proteomes" id="UP000000702">
    <property type="component" value="Unassembled WGS sequence"/>
</dbReference>
<evidence type="ECO:0000313" key="11">
    <source>
        <dbReference type="EMBL" id="CCD12078.1"/>
    </source>
</evidence>
<sequence>MGSHVTEAFEFEVLRNPQCVKNWLQLVKSILSSDHPDGASKANAVNVAYERALRANGYSYKLWMSYIAYRRDYTRELCSPHEWFRSVREQYDRAVEKLPMMPLLWTSFIEFAMDAAVPPRITLVRHIITRALETLPFTQHHRIWRLAKQWVNRPYVPLETAAHLWRINLLFDSSVENHRDYFHMMWEKGNACDFLTECSRFLSQETMANDGLLRDTAFWETIRVALETKQLHFTGEVRQVAKIVHVASECSASPMEFRISYAIFLANQGELAKARETLWGVLEDADDPAIFRRAFTTILAFEDQIIDSLALDPAIRALGEEGYRNLLEELCGGGVDPLHHLARLSQQHPLLLNQLQLRADRYSTHLWLKRVEILKEMVYDGGATASDVIALYRQAIAQFVSPHQSVETAAAQLFESYACYLWENDLRKEAIAVVDEGAWCIRFCSVTGNALLMGLAVEFGCLTNASDLLDKIISRLDRSLSVPNSIRSKGLTRQVVTSHLQKDPRAWVLALDLAFHQHSAGGCADEKLRRVIGLFYDSSAYTAEAACYIAGRLWHEGNLTESFQEYERALVAFTGAPLAVLHILQQYLSCLCISFGENLPLHRFRELAKLGLDVAQLTMQPAPVATAEFLINCVTLESRLGFFDNAIQTARECFHLALVHRDGHDKLLFGLLDTVLEVTFRLRGSEALRQYCVMLLERHRLSPQLIQRLALWWAAVERRTGNVDKAHTVLEACCKSQDPRSDCGAVFWRMWESICATVGQFEGVQKRKQQASLKYGEADSTPSIVANGSDAVASNGSGAAPPN</sequence>
<comment type="similarity">
    <text evidence="2">Belongs to the crooked-neck family.</text>
</comment>
<dbReference type="InterPro" id="IPR055430">
    <property type="entry name" value="HAT_Syf1_CNRKL1_C"/>
</dbReference>
<comment type="caution">
    <text evidence="11">The sequence shown here is derived from an EMBL/GenBank/DDBJ whole genome shotgun (WGS) entry which is preliminary data.</text>
</comment>
<gene>
    <name evidence="11" type="ORF">TCIL3000_0_29970</name>
</gene>
<feature type="compositionally biased region" description="Polar residues" evidence="8">
    <location>
        <begin position="780"/>
        <end position="797"/>
    </location>
</feature>
<evidence type="ECO:0000256" key="5">
    <source>
        <dbReference type="ARBA" id="ARBA00022737"/>
    </source>
</evidence>
<dbReference type="InterPro" id="IPR055433">
    <property type="entry name" value="HAT_Syf1-like_N"/>
</dbReference>
<dbReference type="InterPro" id="IPR045075">
    <property type="entry name" value="Syf1-like"/>
</dbReference>
<evidence type="ECO:0000256" key="6">
    <source>
        <dbReference type="ARBA" id="ARBA00023187"/>
    </source>
</evidence>
<comment type="subcellular location">
    <subcellularLocation>
        <location evidence="1">Nucleus</location>
    </subcellularLocation>
</comment>
<feature type="domain" description="Pre-mRNA-splicing factor Syf1-like N-terminal HAT-repeats" evidence="10">
    <location>
        <begin position="8"/>
        <end position="167"/>
    </location>
</feature>
<feature type="domain" description="Pre-mRNA-splicing factor Syf1/CRNKL1-like C-terminal HAT-repeats" evidence="9">
    <location>
        <begin position="410"/>
        <end position="761"/>
    </location>
</feature>
<organism evidence="11 12">
    <name type="scientific">Trypanosoma congolense (strain IL3000)</name>
    <dbReference type="NCBI Taxonomy" id="1068625"/>
    <lineage>
        <taxon>Eukaryota</taxon>
        <taxon>Discoba</taxon>
        <taxon>Euglenozoa</taxon>
        <taxon>Kinetoplastea</taxon>
        <taxon>Metakinetoplastina</taxon>
        <taxon>Trypanosomatida</taxon>
        <taxon>Trypanosomatidae</taxon>
        <taxon>Trypanosoma</taxon>
        <taxon>Nannomonas</taxon>
    </lineage>
</organism>
<evidence type="ECO:0000313" key="12">
    <source>
        <dbReference type="Proteomes" id="UP000000702"/>
    </source>
</evidence>
<keyword evidence="3" id="KW-0507">mRNA processing</keyword>
<dbReference type="OMA" id="IWYNYLR"/>
<protein>
    <submittedName>
        <fullName evidence="11">WGS project CAEQ00000000 data, annotated contig 1187</fullName>
    </submittedName>
</protein>
<accession>F9W4I4</accession>
<keyword evidence="4" id="KW-0747">Spliceosome</keyword>
<reference evidence="11 12" key="2">
    <citation type="journal article" date="2012" name="Proc. Natl. Acad. Sci. U.S.A.">
        <title>Antigenic diversity is generated by distinct evolutionary mechanisms in African trypanosome species.</title>
        <authorList>
            <person name="Jackson A.P."/>
            <person name="Berry A."/>
            <person name="Aslett M."/>
            <person name="Allison H.C."/>
            <person name="Burton P."/>
            <person name="Vavrova-Anderson J."/>
            <person name="Brown R."/>
            <person name="Browne H."/>
            <person name="Corton N."/>
            <person name="Hauser H."/>
            <person name="Gamble J."/>
            <person name="Gilderthorp R."/>
            <person name="Marcello L."/>
            <person name="McQuillan J."/>
            <person name="Otto T.D."/>
            <person name="Quail M.A."/>
            <person name="Sanders M.J."/>
            <person name="van Tonder A."/>
            <person name="Ginger M.L."/>
            <person name="Field M.C."/>
            <person name="Barry J.D."/>
            <person name="Hertz-Fowler C."/>
            <person name="Berriman M."/>
        </authorList>
    </citation>
    <scope>NUCLEOTIDE SEQUENCE [LARGE SCALE GENOMIC DNA]</scope>
    <source>
        <strain evidence="11 12">IL3000</strain>
    </source>
</reference>
<dbReference type="SMART" id="SM00386">
    <property type="entry name" value="HAT"/>
    <property type="match status" value="3"/>
</dbReference>
<dbReference type="AlphaFoldDB" id="F9W4I4"/>
<dbReference type="InterPro" id="IPR003107">
    <property type="entry name" value="HAT"/>
</dbReference>
<evidence type="ECO:0000259" key="10">
    <source>
        <dbReference type="Pfam" id="PF23233"/>
    </source>
</evidence>
<reference evidence="12" key="1">
    <citation type="submission" date="2011-07" db="EMBL/GenBank/DDBJ databases">
        <title>Divergent evolution of antigenic variation in African trypanosomes.</title>
        <authorList>
            <person name="Jackson A.P."/>
            <person name="Berry A."/>
            <person name="Allison H.C."/>
            <person name="Burton P."/>
            <person name="Anderson J."/>
            <person name="Aslett M."/>
            <person name="Brown R."/>
            <person name="Corton N."/>
            <person name="Harris D."/>
            <person name="Hauser H."/>
            <person name="Gamble J."/>
            <person name="Gilderthorp R."/>
            <person name="McQuillan J."/>
            <person name="Quail M.A."/>
            <person name="Sanders M."/>
            <person name="Van Tonder A."/>
            <person name="Ginger M.L."/>
            <person name="Donelson J.E."/>
            <person name="Field M.C."/>
            <person name="Barry J.D."/>
            <person name="Berriman M."/>
            <person name="Hertz-Fowler C."/>
        </authorList>
    </citation>
    <scope>NUCLEOTIDE SEQUENCE [LARGE SCALE GENOMIC DNA]</scope>
    <source>
        <strain evidence="12">IL3000</strain>
    </source>
</reference>
<feature type="region of interest" description="Disordered" evidence="8">
    <location>
        <begin position="776"/>
        <end position="803"/>
    </location>
</feature>
<dbReference type="Pfam" id="PF23231">
    <property type="entry name" value="HAT_Syf1_CNRKL1_C"/>
    <property type="match status" value="1"/>
</dbReference>
<dbReference type="GO" id="GO:0071014">
    <property type="term" value="C:post-mRNA release spliceosomal complex"/>
    <property type="evidence" value="ECO:0007669"/>
    <property type="project" value="TreeGrafter"/>
</dbReference>
<evidence type="ECO:0000256" key="2">
    <source>
        <dbReference type="ARBA" id="ARBA00008644"/>
    </source>
</evidence>
<proteinExistence type="inferred from homology"/>
<dbReference type="InterPro" id="IPR011990">
    <property type="entry name" value="TPR-like_helical_dom_sf"/>
</dbReference>
<dbReference type="EMBL" id="CAEQ01000560">
    <property type="protein sequence ID" value="CCD12078.1"/>
    <property type="molecule type" value="Genomic_DNA"/>
</dbReference>
<dbReference type="Pfam" id="PF23233">
    <property type="entry name" value="HAT_Syf1_CNRKL1_N"/>
    <property type="match status" value="1"/>
</dbReference>
<evidence type="ECO:0000256" key="8">
    <source>
        <dbReference type="SAM" id="MobiDB-lite"/>
    </source>
</evidence>
<evidence type="ECO:0000256" key="1">
    <source>
        <dbReference type="ARBA" id="ARBA00004123"/>
    </source>
</evidence>
<evidence type="ECO:0000256" key="3">
    <source>
        <dbReference type="ARBA" id="ARBA00022664"/>
    </source>
</evidence>
<keyword evidence="5" id="KW-0677">Repeat</keyword>
<keyword evidence="7" id="KW-0539">Nucleus</keyword>
<keyword evidence="12" id="KW-1185">Reference proteome</keyword>
<dbReference type="PANTHER" id="PTHR11246:SF5">
    <property type="entry name" value="PRE-MRNA-SPLICING FACTOR SYF1"/>
    <property type="match status" value="1"/>
</dbReference>
<dbReference type="Gene3D" id="1.25.40.10">
    <property type="entry name" value="Tetratricopeptide repeat domain"/>
    <property type="match status" value="1"/>
</dbReference>
<dbReference type="VEuPathDB" id="TriTrypDB:TcIL3000_0_29970"/>